<name>A0ABS6G8U5_9FIRM</name>
<evidence type="ECO:0000256" key="1">
    <source>
        <dbReference type="ARBA" id="ARBA00023224"/>
    </source>
</evidence>
<accession>A0ABS6G8U5</accession>
<keyword evidence="1 2" id="KW-0807">Transducer</keyword>
<keyword evidence="5" id="KW-1185">Reference proteome</keyword>
<dbReference type="EMBL" id="JAHLQK010000007">
    <property type="protein sequence ID" value="MBU5678013.1"/>
    <property type="molecule type" value="Genomic_DNA"/>
</dbReference>
<dbReference type="RefSeq" id="WP_216419248.1">
    <property type="nucleotide sequence ID" value="NZ_JAHLQK010000007.1"/>
</dbReference>
<proteinExistence type="predicted"/>
<dbReference type="PROSITE" id="PS50111">
    <property type="entry name" value="CHEMOTAXIS_TRANSDUC_2"/>
    <property type="match status" value="1"/>
</dbReference>
<gene>
    <name evidence="4" type="ORF">KQI88_16460</name>
</gene>
<dbReference type="Proteomes" id="UP000779508">
    <property type="component" value="Unassembled WGS sequence"/>
</dbReference>
<sequence length="263" mass="28879">MRIAIIGGGQGGRSILSTLMKMQEIEIAGIVDIDENAPGIQLAKNLGVYYTDSIQEILSKRVDLIIEVTGSNKVADEINMHNVHNAEIIRSQAAKLMTILVGNEEKLTGQLEMQMNEIRNISNVTSSSVMKMHESISQTTTLSNTLNDFADRTIQHVKETDKIIQFMNKITQQTNILGLNASIEAARAGEHGRGFSIVAKEVQKLATNSEDFTKKIAEILSKISDEVFSINTEIEQLNTISQNQHQMGAELQTAVAELAASLK</sequence>
<feature type="domain" description="Methyl-accepting transducer" evidence="3">
    <location>
        <begin position="157"/>
        <end position="263"/>
    </location>
</feature>
<dbReference type="SMART" id="SM00283">
    <property type="entry name" value="MA"/>
    <property type="match status" value="1"/>
</dbReference>
<dbReference type="PANTHER" id="PTHR32089:SF112">
    <property type="entry name" value="LYSOZYME-LIKE PROTEIN-RELATED"/>
    <property type="match status" value="1"/>
</dbReference>
<comment type="caution">
    <text evidence="4">The sequence shown here is derived from an EMBL/GenBank/DDBJ whole genome shotgun (WGS) entry which is preliminary data.</text>
</comment>
<organism evidence="4 5">
    <name type="scientific">Alkaliphilus flagellatus</name>
    <dbReference type="NCBI Taxonomy" id="2841507"/>
    <lineage>
        <taxon>Bacteria</taxon>
        <taxon>Bacillati</taxon>
        <taxon>Bacillota</taxon>
        <taxon>Clostridia</taxon>
        <taxon>Peptostreptococcales</taxon>
        <taxon>Natronincolaceae</taxon>
        <taxon>Alkaliphilus</taxon>
    </lineage>
</organism>
<protein>
    <submittedName>
        <fullName evidence="4">Chemotaxis protein</fullName>
    </submittedName>
</protein>
<evidence type="ECO:0000313" key="5">
    <source>
        <dbReference type="Proteomes" id="UP000779508"/>
    </source>
</evidence>
<dbReference type="PANTHER" id="PTHR32089">
    <property type="entry name" value="METHYL-ACCEPTING CHEMOTAXIS PROTEIN MCPB"/>
    <property type="match status" value="1"/>
</dbReference>
<dbReference type="Pfam" id="PF00015">
    <property type="entry name" value="MCPsignal"/>
    <property type="match status" value="1"/>
</dbReference>
<dbReference type="InterPro" id="IPR004089">
    <property type="entry name" value="MCPsignal_dom"/>
</dbReference>
<evidence type="ECO:0000256" key="2">
    <source>
        <dbReference type="PROSITE-ProRule" id="PRU00284"/>
    </source>
</evidence>
<reference evidence="4 5" key="1">
    <citation type="submission" date="2021-06" db="EMBL/GenBank/DDBJ databases">
        <authorList>
            <person name="Sun Q."/>
            <person name="Li D."/>
        </authorList>
    </citation>
    <scope>NUCLEOTIDE SEQUENCE [LARGE SCALE GENOMIC DNA]</scope>
    <source>
        <strain evidence="4 5">MSJ-5</strain>
    </source>
</reference>
<evidence type="ECO:0000313" key="4">
    <source>
        <dbReference type="EMBL" id="MBU5678013.1"/>
    </source>
</evidence>
<evidence type="ECO:0000259" key="3">
    <source>
        <dbReference type="PROSITE" id="PS50111"/>
    </source>
</evidence>